<feature type="region of interest" description="Disordered" evidence="1">
    <location>
        <begin position="1"/>
        <end position="185"/>
    </location>
</feature>
<keyword evidence="2" id="KW-1133">Transmembrane helix</keyword>
<sequence>VHHHTEVDQENDDKPAAIRRSTRPRNPPQIYIQSSALNPSVLYPIPKKKVSDKQSSQATMSSKENNVEESKSKNKRKATTSSESNRKQARSSQMKRRTSIVRQSNNEKEVRSRKKIETKGSSKKYDQDEQILQQKPRSLIKKNTQEESRSLRTMSLRSDILKPDQSLSKKSKSGKKNIKNGKNNAEAEGVFAQPMLSHTIESNSQKEITLKPVKRIQLTFRYQTIMLTLIILFLIKHHLQFMNLPHQNGRIGNCHTRRALFI</sequence>
<evidence type="ECO:0000313" key="4">
    <source>
        <dbReference type="Proteomes" id="UP000801492"/>
    </source>
</evidence>
<dbReference type="EMBL" id="VTPC01091143">
    <property type="protein sequence ID" value="KAF2879536.1"/>
    <property type="molecule type" value="Genomic_DNA"/>
</dbReference>
<comment type="caution">
    <text evidence="3">The sequence shown here is derived from an EMBL/GenBank/DDBJ whole genome shotgun (WGS) entry which is preliminary data.</text>
</comment>
<keyword evidence="2" id="KW-0472">Membrane</keyword>
<feature type="compositionally biased region" description="Basic residues" evidence="1">
    <location>
        <begin position="87"/>
        <end position="99"/>
    </location>
</feature>
<evidence type="ECO:0000256" key="1">
    <source>
        <dbReference type="SAM" id="MobiDB-lite"/>
    </source>
</evidence>
<gene>
    <name evidence="3" type="ORF">ILUMI_26620</name>
</gene>
<feature type="compositionally biased region" description="Basic and acidic residues" evidence="1">
    <location>
        <begin position="105"/>
        <end position="127"/>
    </location>
</feature>
<organism evidence="3 4">
    <name type="scientific">Ignelater luminosus</name>
    <name type="common">Cucubano</name>
    <name type="synonym">Pyrophorus luminosus</name>
    <dbReference type="NCBI Taxonomy" id="2038154"/>
    <lineage>
        <taxon>Eukaryota</taxon>
        <taxon>Metazoa</taxon>
        <taxon>Ecdysozoa</taxon>
        <taxon>Arthropoda</taxon>
        <taxon>Hexapoda</taxon>
        <taxon>Insecta</taxon>
        <taxon>Pterygota</taxon>
        <taxon>Neoptera</taxon>
        <taxon>Endopterygota</taxon>
        <taxon>Coleoptera</taxon>
        <taxon>Polyphaga</taxon>
        <taxon>Elateriformia</taxon>
        <taxon>Elateroidea</taxon>
        <taxon>Elateridae</taxon>
        <taxon>Agrypninae</taxon>
        <taxon>Pyrophorini</taxon>
        <taxon>Ignelater</taxon>
    </lineage>
</organism>
<dbReference type="Proteomes" id="UP000801492">
    <property type="component" value="Unassembled WGS sequence"/>
</dbReference>
<feature type="non-terminal residue" evidence="3">
    <location>
        <position position="1"/>
    </location>
</feature>
<accession>A0A8K0C6B3</accession>
<dbReference type="AlphaFoldDB" id="A0A8K0C6B3"/>
<feature type="compositionally biased region" description="Basic residues" evidence="1">
    <location>
        <begin position="169"/>
        <end position="179"/>
    </location>
</feature>
<reference evidence="3" key="1">
    <citation type="submission" date="2019-08" db="EMBL/GenBank/DDBJ databases">
        <title>The genome of the North American firefly Photinus pyralis.</title>
        <authorList>
            <consortium name="Photinus pyralis genome working group"/>
            <person name="Fallon T.R."/>
            <person name="Sander Lower S.E."/>
            <person name="Weng J.-K."/>
        </authorList>
    </citation>
    <scope>NUCLEOTIDE SEQUENCE</scope>
    <source>
        <strain evidence="3">TRF0915ILg1</strain>
        <tissue evidence="3">Whole body</tissue>
    </source>
</reference>
<name>A0A8K0C6B3_IGNLU</name>
<evidence type="ECO:0000256" key="2">
    <source>
        <dbReference type="SAM" id="Phobius"/>
    </source>
</evidence>
<protein>
    <submittedName>
        <fullName evidence="3">Uncharacterized protein</fullName>
    </submittedName>
</protein>
<keyword evidence="2" id="KW-0812">Transmembrane</keyword>
<feature type="compositionally biased region" description="Basic and acidic residues" evidence="1">
    <location>
        <begin position="1"/>
        <end position="16"/>
    </location>
</feature>
<keyword evidence="4" id="KW-1185">Reference proteome</keyword>
<proteinExistence type="predicted"/>
<evidence type="ECO:0000313" key="3">
    <source>
        <dbReference type="EMBL" id="KAF2879536.1"/>
    </source>
</evidence>
<feature type="transmembrane region" description="Helical" evidence="2">
    <location>
        <begin position="218"/>
        <end position="235"/>
    </location>
</feature>